<gene>
    <name evidence="1" type="ORF">GKKIKBAN_00006</name>
</gene>
<accession>A0A7G9YPF8</accession>
<organism evidence="1">
    <name type="scientific">Candidatus Methanogaster sp. ANME-2c ERB4</name>
    <dbReference type="NCBI Taxonomy" id="2759911"/>
    <lineage>
        <taxon>Archaea</taxon>
        <taxon>Methanobacteriati</taxon>
        <taxon>Methanobacteriota</taxon>
        <taxon>Stenosarchaea group</taxon>
        <taxon>Methanomicrobia</taxon>
        <taxon>Methanosarcinales</taxon>
        <taxon>ANME-2 cluster</taxon>
        <taxon>Candidatus Methanogasteraceae</taxon>
        <taxon>Candidatus Methanogaster</taxon>
    </lineage>
</organism>
<reference evidence="1" key="1">
    <citation type="submission" date="2020-06" db="EMBL/GenBank/DDBJ databases">
        <title>Unique genomic features of the anaerobic methanotrophic archaea.</title>
        <authorList>
            <person name="Chadwick G.L."/>
            <person name="Skennerton C.T."/>
            <person name="Laso-Perez R."/>
            <person name="Leu A.O."/>
            <person name="Speth D.R."/>
            <person name="Yu H."/>
            <person name="Morgan-Lang C."/>
            <person name="Hatzenpichler R."/>
            <person name="Goudeau D."/>
            <person name="Malmstrom R."/>
            <person name="Brazelton W.J."/>
            <person name="Woyke T."/>
            <person name="Hallam S.J."/>
            <person name="Tyson G.W."/>
            <person name="Wegener G."/>
            <person name="Boetius A."/>
            <person name="Orphan V."/>
        </authorList>
    </citation>
    <scope>NUCLEOTIDE SEQUENCE</scope>
</reference>
<dbReference type="AlphaFoldDB" id="A0A7G9YPF8"/>
<dbReference type="EMBL" id="MT631399">
    <property type="protein sequence ID" value="QNO49892.1"/>
    <property type="molecule type" value="Genomic_DNA"/>
</dbReference>
<protein>
    <submittedName>
        <fullName evidence="1">Uncharacterized protein</fullName>
    </submittedName>
</protein>
<proteinExistence type="predicted"/>
<name>A0A7G9YPF8_9EURY</name>
<sequence length="216" mass="25080">MGAPYHTNTEGLKIPTGVVVRGELEQAIFMGSSNTFSGIQPPATTPNMYSAYRPLFDTVLQRRARGEEWGYEQFSDIERASNNLNLLRNLINDTYQNKTSLTYPTSDLRRLEKFYAFRNLRNRSEVIKFAVDNSFLLQPLREAHEQIRNYFGNSAQVFLEVVTDPEFADDQELAIFIRTNLSPDEAFERLEQIDDEWWLDVPPNVREKLCIDVQFI</sequence>
<evidence type="ECO:0000313" key="1">
    <source>
        <dbReference type="EMBL" id="QNO49892.1"/>
    </source>
</evidence>